<dbReference type="PANTHER" id="PTHR19862:SF14">
    <property type="entry name" value="WD REPEAT-CONTAINING PROTEIN 48"/>
    <property type="match status" value="1"/>
</dbReference>
<feature type="compositionally biased region" description="Polar residues" evidence="5">
    <location>
        <begin position="392"/>
        <end position="405"/>
    </location>
</feature>
<dbReference type="Gene3D" id="2.130.10.10">
    <property type="entry name" value="YVTN repeat-like/Quinoprotein amine dehydrogenase"/>
    <property type="match status" value="2"/>
</dbReference>
<feature type="region of interest" description="Disordered" evidence="5">
    <location>
        <begin position="796"/>
        <end position="815"/>
    </location>
</feature>
<dbReference type="InterPro" id="IPR015943">
    <property type="entry name" value="WD40/YVTN_repeat-like_dom_sf"/>
</dbReference>
<dbReference type="GO" id="GO:0043130">
    <property type="term" value="F:ubiquitin binding"/>
    <property type="evidence" value="ECO:0007669"/>
    <property type="project" value="TreeGrafter"/>
</dbReference>
<feature type="region of interest" description="Disordered" evidence="5">
    <location>
        <begin position="830"/>
        <end position="851"/>
    </location>
</feature>
<dbReference type="STRING" id="6182.A0A4Z2DJA3"/>
<dbReference type="CDD" id="cd00200">
    <property type="entry name" value="WD40"/>
    <property type="match status" value="1"/>
</dbReference>
<evidence type="ECO:0000256" key="1">
    <source>
        <dbReference type="ARBA" id="ARBA00006917"/>
    </source>
</evidence>
<evidence type="ECO:0000313" key="7">
    <source>
        <dbReference type="Proteomes" id="UP000311919"/>
    </source>
</evidence>
<dbReference type="PROSITE" id="PS50082">
    <property type="entry name" value="WD_REPEATS_2"/>
    <property type="match status" value="5"/>
</dbReference>
<organism evidence="6 7">
    <name type="scientific">Schistosoma japonicum</name>
    <name type="common">Blood fluke</name>
    <dbReference type="NCBI Taxonomy" id="6182"/>
    <lineage>
        <taxon>Eukaryota</taxon>
        <taxon>Metazoa</taxon>
        <taxon>Spiralia</taxon>
        <taxon>Lophotrochozoa</taxon>
        <taxon>Platyhelminthes</taxon>
        <taxon>Trematoda</taxon>
        <taxon>Digenea</taxon>
        <taxon>Strigeidida</taxon>
        <taxon>Schistosomatoidea</taxon>
        <taxon>Schistosomatidae</taxon>
        <taxon>Schistosoma</taxon>
    </lineage>
</organism>
<comment type="similarity">
    <text evidence="1">Belongs to the WD repeat WDR48 family.</text>
</comment>
<comment type="caution">
    <text evidence="6">The sequence shown here is derived from an EMBL/GenBank/DDBJ whole genome shotgun (WGS) entry which is preliminary data.</text>
</comment>
<dbReference type="Pfam" id="PF11816">
    <property type="entry name" value="DUF3337"/>
    <property type="match status" value="1"/>
</dbReference>
<dbReference type="InterPro" id="IPR051246">
    <property type="entry name" value="WDR48"/>
</dbReference>
<feature type="compositionally biased region" description="Polar residues" evidence="5">
    <location>
        <begin position="678"/>
        <end position="695"/>
    </location>
</feature>
<protein>
    <submittedName>
        <fullName evidence="6">WD repeat-containing protein</fullName>
    </submittedName>
</protein>
<feature type="repeat" description="WD" evidence="4">
    <location>
        <begin position="19"/>
        <end position="51"/>
    </location>
</feature>
<sequence length="851" mass="94255">MNACRKKGRLSFFIRAEIEPKNRSGVNSLQYDPCTNRLFTAGRDSVIRVWNTKRPSDPLVHTMEHHADWVTDIVLCCGGKNLISASNDTTVKVWNATKGFCMSTLGTHKDYVRVLAYAQHREEVASAGLDGAIFLWDIRTLTALTPTNNTVETRPLTTNDESTYSLAMNPSGTVIVAGGPYKRISVWDPRSRSKPFDLRSHTDSVRALVVRANGEEIVSGSSDGTIKIWSLGMQRCTDTIRIHSESVFTLQVNNNWSTVYSAGKDRKIWATDLHNPCHSTLIGEETDPILKLLLQEGQSQSFLWSATCNTNVSRWPIKNPAGSCTQSTVGDHKHYSNHSENNTYTDYASSADKSIRMSKGSEFLSNPLSVSLPSNNNGLLSVLNHDEDNDLSTDSNNNEQHNPSSMKPDFVIKGGSPIVQFHICPEKRFILTKDNEGVVAVYDVLKASMNECLGVVSFEEEIKKREKLIYVPNWFIVDLKCGMPIIHLDEGDCLSAYINASDAGLLNEFNDSNFSYDTKINYGFILLRSLFTRRLAAASSNSNNNNLDNARSDLNTDQTLEIPGHTPIILSDGSGRPLDRLLARDASSFSVRLRRCNPEPKWIMEVVESCKLPKPVRIAFCLVPAVIEIDNQGQRRVVPMNSLKRDSLAANDVLLIRKVMEHVFQRLYKLADTLTINGSLSNPPSPRSPGQNDETGQAIPPKSSNSIPSNCCTTSDPQTPAMAPLSLPPETLQVDLAKIIATASSDDPNPENIIEIWCGDQCLDPNMNLRSARHFYWKQSGDLVLSYLVTKENSGANNSTNIADDNSGNHNSTSTFLINNLHNTTMSRLKEDGVSDSNDSRSIDDINADEH</sequence>
<dbReference type="Pfam" id="PF00400">
    <property type="entry name" value="WD40"/>
    <property type="match status" value="4"/>
</dbReference>
<keyword evidence="7" id="KW-1185">Reference proteome</keyword>
<dbReference type="PROSITE" id="PS00678">
    <property type="entry name" value="WD_REPEATS_1"/>
    <property type="match status" value="1"/>
</dbReference>
<evidence type="ECO:0000313" key="6">
    <source>
        <dbReference type="EMBL" id="TNN16546.1"/>
    </source>
</evidence>
<name>A0A4Z2DJA3_SCHJA</name>
<feature type="repeat" description="WD" evidence="4">
    <location>
        <begin position="63"/>
        <end position="104"/>
    </location>
</feature>
<feature type="region of interest" description="Disordered" evidence="5">
    <location>
        <begin position="383"/>
        <end position="407"/>
    </location>
</feature>
<keyword evidence="2 4" id="KW-0853">WD repeat</keyword>
<dbReference type="SMART" id="SM00320">
    <property type="entry name" value="WD40"/>
    <property type="match status" value="7"/>
</dbReference>
<dbReference type="InterPro" id="IPR019775">
    <property type="entry name" value="WD40_repeat_CS"/>
</dbReference>
<dbReference type="InterPro" id="IPR036322">
    <property type="entry name" value="WD40_repeat_dom_sf"/>
</dbReference>
<dbReference type="AlphaFoldDB" id="A0A4Z2DJA3"/>
<gene>
    <name evidence="6" type="ORF">EWB00_000335</name>
</gene>
<reference evidence="6 7" key="1">
    <citation type="submission" date="2019-03" db="EMBL/GenBank/DDBJ databases">
        <title>An improved genome assembly of the fluke Schistosoma japonicum.</title>
        <authorList>
            <person name="Hu W."/>
            <person name="Luo F."/>
            <person name="Yin M."/>
            <person name="Mo X."/>
            <person name="Sun C."/>
            <person name="Wu Q."/>
            <person name="Zhu B."/>
            <person name="Xiang M."/>
            <person name="Wang J."/>
            <person name="Wang Y."/>
            <person name="Zhang T."/>
            <person name="Xu B."/>
            <person name="Zheng H."/>
            <person name="Feng Z."/>
        </authorList>
    </citation>
    <scope>NUCLEOTIDE SEQUENCE [LARGE SCALE GENOMIC DNA]</scope>
    <source>
        <strain evidence="6">HuSjv2</strain>
        <tissue evidence="6">Worms</tissue>
    </source>
</reference>
<feature type="compositionally biased region" description="Low complexity" evidence="5">
    <location>
        <begin position="699"/>
        <end position="710"/>
    </location>
</feature>
<evidence type="ECO:0000256" key="3">
    <source>
        <dbReference type="ARBA" id="ARBA00022737"/>
    </source>
</evidence>
<dbReference type="GO" id="GO:0000724">
    <property type="term" value="P:double-strand break repair via homologous recombination"/>
    <property type="evidence" value="ECO:0007669"/>
    <property type="project" value="TreeGrafter"/>
</dbReference>
<dbReference type="InterPro" id="IPR021772">
    <property type="entry name" value="WDR48/Bun107"/>
</dbReference>
<dbReference type="Proteomes" id="UP000311919">
    <property type="component" value="Unassembled WGS sequence"/>
</dbReference>
<evidence type="ECO:0000256" key="4">
    <source>
        <dbReference type="PROSITE-ProRule" id="PRU00221"/>
    </source>
</evidence>
<evidence type="ECO:0000256" key="5">
    <source>
        <dbReference type="SAM" id="MobiDB-lite"/>
    </source>
</evidence>
<dbReference type="SUPFAM" id="SSF50978">
    <property type="entry name" value="WD40 repeat-like"/>
    <property type="match status" value="1"/>
</dbReference>
<accession>A0A4Z2DJA3</accession>
<dbReference type="InterPro" id="IPR001680">
    <property type="entry name" value="WD40_rpt"/>
</dbReference>
<dbReference type="OrthoDB" id="2421129at2759"/>
<dbReference type="PROSITE" id="PS50294">
    <property type="entry name" value="WD_REPEATS_REGION"/>
    <property type="match status" value="4"/>
</dbReference>
<dbReference type="PANTHER" id="PTHR19862">
    <property type="entry name" value="WD REPEAT-CONTAINING PROTEIN 48"/>
    <property type="match status" value="1"/>
</dbReference>
<feature type="region of interest" description="Disordered" evidence="5">
    <location>
        <begin position="678"/>
        <end position="720"/>
    </location>
</feature>
<evidence type="ECO:0000256" key="2">
    <source>
        <dbReference type="ARBA" id="ARBA00022574"/>
    </source>
</evidence>
<proteinExistence type="inferred from homology"/>
<feature type="repeat" description="WD" evidence="4">
    <location>
        <begin position="105"/>
        <end position="146"/>
    </location>
</feature>
<feature type="repeat" description="WD" evidence="4">
    <location>
        <begin position="198"/>
        <end position="239"/>
    </location>
</feature>
<keyword evidence="3" id="KW-0677">Repeat</keyword>
<dbReference type="InterPro" id="IPR020472">
    <property type="entry name" value="WD40_PAC1"/>
</dbReference>
<dbReference type="EMBL" id="SKCS01000110">
    <property type="protein sequence ID" value="TNN16546.1"/>
    <property type="molecule type" value="Genomic_DNA"/>
</dbReference>
<dbReference type="PRINTS" id="PR00320">
    <property type="entry name" value="GPROTEINBRPT"/>
</dbReference>
<feature type="repeat" description="WD" evidence="4">
    <location>
        <begin position="156"/>
        <end position="188"/>
    </location>
</feature>